<evidence type="ECO:0000313" key="1">
    <source>
        <dbReference type="EMBL" id="MBD3924293.1"/>
    </source>
</evidence>
<accession>A0ABR8N825</accession>
<name>A0ABR8N825_9ACTN</name>
<keyword evidence="2" id="KW-1185">Reference proteome</keyword>
<reference evidence="1 2" key="1">
    <citation type="submission" date="2020-09" db="EMBL/GenBank/DDBJ databases">
        <title>novel species in genus Nocardioides.</title>
        <authorList>
            <person name="Zhang G."/>
        </authorList>
    </citation>
    <scope>NUCLEOTIDE SEQUENCE [LARGE SCALE GENOMIC DNA]</scope>
    <source>
        <strain evidence="1 2">KCTC 39551</strain>
    </source>
</reference>
<organism evidence="1 2">
    <name type="scientific">Nocardioides cavernae</name>
    <dbReference type="NCBI Taxonomy" id="1921566"/>
    <lineage>
        <taxon>Bacteria</taxon>
        <taxon>Bacillati</taxon>
        <taxon>Actinomycetota</taxon>
        <taxon>Actinomycetes</taxon>
        <taxon>Propionibacteriales</taxon>
        <taxon>Nocardioidaceae</taxon>
        <taxon>Nocardioides</taxon>
    </lineage>
</organism>
<dbReference type="EMBL" id="JACXYZ010000001">
    <property type="protein sequence ID" value="MBD3924293.1"/>
    <property type="molecule type" value="Genomic_DNA"/>
</dbReference>
<dbReference type="RefSeq" id="WP_191194077.1">
    <property type="nucleotide sequence ID" value="NZ_JACXYZ010000001.1"/>
</dbReference>
<protein>
    <submittedName>
        <fullName evidence="1">Uncharacterized protein</fullName>
    </submittedName>
</protein>
<comment type="caution">
    <text evidence="1">The sequence shown here is derived from an EMBL/GenBank/DDBJ whole genome shotgun (WGS) entry which is preliminary data.</text>
</comment>
<proteinExistence type="predicted"/>
<dbReference type="Proteomes" id="UP000618818">
    <property type="component" value="Unassembled WGS sequence"/>
</dbReference>
<sequence length="360" mass="40645">MSDTEKEALRELALSIVRVQSNTFIKELLREHKVRIGATKADFDANLTKAIEDGVITREHIESWLNAVEGWGQQHVYVYRLGQDVKAQFATRTAARQAVEDAELGEYWDRSTTGVVDWPEDESFHLVAITYDDSLRFHWHTGAQYWIRGRDEAQHDKPNEWIDGFEYQFRAYRGRAVREVMRFEIRPQDAMAALFVASPIKTAEHEAALATAMETVQSVFDFELLRSKPLLVSKVIRNFDQALTFGTAGVAATPSTTRLKSGAAYVEFGATVTDGSYFDSPDVKVVREVIRSEQTVGAFDGTSAAFRFGDFGRVELSAGDFRIRLWSSLTADSVWHILRTLYRFQTNPRKTPKAANDGGS</sequence>
<evidence type="ECO:0000313" key="2">
    <source>
        <dbReference type="Proteomes" id="UP000618818"/>
    </source>
</evidence>
<gene>
    <name evidence="1" type="ORF">IEZ26_06640</name>
</gene>